<protein>
    <submittedName>
        <fullName evidence="1">Uncharacterized protein</fullName>
    </submittedName>
</protein>
<sequence length="55" mass="6318">VVQPGRESLPVKSENFFNVKSLKDIKRYGDNPENCSYCKKERQPLQNTAGETFNL</sequence>
<reference evidence="1" key="1">
    <citation type="journal article" date="2014" name="Front. Microbiol.">
        <title>High frequency of phylogenetically diverse reductive dehalogenase-homologous genes in deep subseafloor sedimentary metagenomes.</title>
        <authorList>
            <person name="Kawai M."/>
            <person name="Futagami T."/>
            <person name="Toyoda A."/>
            <person name="Takaki Y."/>
            <person name="Nishi S."/>
            <person name="Hori S."/>
            <person name="Arai W."/>
            <person name="Tsubouchi T."/>
            <person name="Morono Y."/>
            <person name="Uchiyama I."/>
            <person name="Ito T."/>
            <person name="Fujiyama A."/>
            <person name="Inagaki F."/>
            <person name="Takami H."/>
        </authorList>
    </citation>
    <scope>NUCLEOTIDE SEQUENCE</scope>
    <source>
        <strain evidence="1">Expedition CK06-06</strain>
    </source>
</reference>
<gene>
    <name evidence="1" type="ORF">S06H3_66565</name>
</gene>
<name>X1RPK5_9ZZZZ</name>
<evidence type="ECO:0000313" key="1">
    <source>
        <dbReference type="EMBL" id="GAI68921.1"/>
    </source>
</evidence>
<proteinExistence type="predicted"/>
<dbReference type="EMBL" id="BARV01045442">
    <property type="protein sequence ID" value="GAI68921.1"/>
    <property type="molecule type" value="Genomic_DNA"/>
</dbReference>
<feature type="non-terminal residue" evidence="1">
    <location>
        <position position="55"/>
    </location>
</feature>
<dbReference type="AlphaFoldDB" id="X1RPK5"/>
<accession>X1RPK5</accession>
<feature type="non-terminal residue" evidence="1">
    <location>
        <position position="1"/>
    </location>
</feature>
<comment type="caution">
    <text evidence="1">The sequence shown here is derived from an EMBL/GenBank/DDBJ whole genome shotgun (WGS) entry which is preliminary data.</text>
</comment>
<organism evidence="1">
    <name type="scientific">marine sediment metagenome</name>
    <dbReference type="NCBI Taxonomy" id="412755"/>
    <lineage>
        <taxon>unclassified sequences</taxon>
        <taxon>metagenomes</taxon>
        <taxon>ecological metagenomes</taxon>
    </lineage>
</organism>